<name>A0A1M6UW27_9BACT</name>
<dbReference type="STRING" id="633813.SAMN04488087_1890"/>
<organism evidence="1 2">
    <name type="scientific">Rhodothermus profundi</name>
    <dbReference type="NCBI Taxonomy" id="633813"/>
    <lineage>
        <taxon>Bacteria</taxon>
        <taxon>Pseudomonadati</taxon>
        <taxon>Rhodothermota</taxon>
        <taxon>Rhodothermia</taxon>
        <taxon>Rhodothermales</taxon>
        <taxon>Rhodothermaceae</taxon>
        <taxon>Rhodothermus</taxon>
    </lineage>
</organism>
<gene>
    <name evidence="1" type="ORF">SAMN04488087_1890</name>
</gene>
<reference evidence="2" key="1">
    <citation type="submission" date="2016-11" db="EMBL/GenBank/DDBJ databases">
        <authorList>
            <person name="Varghese N."/>
            <person name="Submissions S."/>
        </authorList>
    </citation>
    <scope>NUCLEOTIDE SEQUENCE [LARGE SCALE GENOMIC DNA]</scope>
    <source>
        <strain evidence="2">DSM 22212</strain>
    </source>
</reference>
<dbReference type="Proteomes" id="UP000185812">
    <property type="component" value="Unassembled WGS sequence"/>
</dbReference>
<dbReference type="InterPro" id="IPR024079">
    <property type="entry name" value="MetalloPept_cat_dom_sf"/>
</dbReference>
<evidence type="ECO:0000313" key="2">
    <source>
        <dbReference type="Proteomes" id="UP000185812"/>
    </source>
</evidence>
<accession>A0A1M6UW27</accession>
<keyword evidence="2" id="KW-1185">Reference proteome</keyword>
<dbReference type="AlphaFoldDB" id="A0A1M6UW27"/>
<dbReference type="Pfam" id="PF13582">
    <property type="entry name" value="Reprolysin_3"/>
    <property type="match status" value="1"/>
</dbReference>
<feature type="non-terminal residue" evidence="1">
    <location>
        <position position="257"/>
    </location>
</feature>
<evidence type="ECO:0000313" key="1">
    <source>
        <dbReference type="EMBL" id="SHK73442.1"/>
    </source>
</evidence>
<dbReference type="EMBL" id="FRAU01000005">
    <property type="protein sequence ID" value="SHK73442.1"/>
    <property type="molecule type" value="Genomic_DNA"/>
</dbReference>
<proteinExistence type="predicted"/>
<protein>
    <submittedName>
        <fullName evidence="1">Metallo-peptidase family M12B Reprolysin-like</fullName>
    </submittedName>
</protein>
<dbReference type="SUPFAM" id="SSF55486">
    <property type="entry name" value="Metalloproteases ('zincins'), catalytic domain"/>
    <property type="match status" value="1"/>
</dbReference>
<dbReference type="GO" id="GO:0008237">
    <property type="term" value="F:metallopeptidase activity"/>
    <property type="evidence" value="ECO:0007669"/>
    <property type="project" value="InterPro"/>
</dbReference>
<sequence>MRPLGGGLHALVTIDPRKYPRPPAPPARGIYDVGAVGPRPIAPPKRNVSAPKGSVSEKAAGTYVGGSTGLWPQARCSPEVVRVLVLYTPKAAQGRDIDGIIYAALNDANQAYRNSQINNLELRLIHKQQFSFYIGGNAEEDVRSLYTDSQAQALRDQYQADVVVLLIDSEVGDWDPENPDGRVHGVAGDVLLGSSGEQLINVGEVRQKAYAIVLVDFASSGDYTFTHEVGHIFGAQHDPEDGIYREAEAIPYARGHR</sequence>
<dbReference type="Gene3D" id="3.40.390.10">
    <property type="entry name" value="Collagenase (Catalytic Domain)"/>
    <property type="match status" value="1"/>
</dbReference>